<dbReference type="EMBL" id="JBBNAE010000006">
    <property type="protein sequence ID" value="KAK9116515.1"/>
    <property type="molecule type" value="Genomic_DNA"/>
</dbReference>
<protein>
    <submittedName>
        <fullName evidence="2">Uncharacterized protein</fullName>
    </submittedName>
</protein>
<evidence type="ECO:0000313" key="3">
    <source>
        <dbReference type="Proteomes" id="UP001417504"/>
    </source>
</evidence>
<reference evidence="2 3" key="1">
    <citation type="submission" date="2024-01" db="EMBL/GenBank/DDBJ databases">
        <title>Genome assemblies of Stephania.</title>
        <authorList>
            <person name="Yang L."/>
        </authorList>
    </citation>
    <scope>NUCLEOTIDE SEQUENCE [LARGE SCALE GENOMIC DNA]</scope>
    <source>
        <strain evidence="2">QJT</strain>
        <tissue evidence="2">Leaf</tissue>
    </source>
</reference>
<feature type="compositionally biased region" description="Basic residues" evidence="1">
    <location>
        <begin position="96"/>
        <end position="108"/>
    </location>
</feature>
<dbReference type="Proteomes" id="UP001417504">
    <property type="component" value="Unassembled WGS sequence"/>
</dbReference>
<comment type="caution">
    <text evidence="2">The sequence shown here is derived from an EMBL/GenBank/DDBJ whole genome shotgun (WGS) entry which is preliminary data.</text>
</comment>
<evidence type="ECO:0000313" key="2">
    <source>
        <dbReference type="EMBL" id="KAK9116515.1"/>
    </source>
</evidence>
<evidence type="ECO:0000256" key="1">
    <source>
        <dbReference type="SAM" id="MobiDB-lite"/>
    </source>
</evidence>
<gene>
    <name evidence="2" type="ORF">Sjap_015462</name>
</gene>
<accession>A0AAP0NSV8</accession>
<proteinExistence type="predicted"/>
<organism evidence="2 3">
    <name type="scientific">Stephania japonica</name>
    <dbReference type="NCBI Taxonomy" id="461633"/>
    <lineage>
        <taxon>Eukaryota</taxon>
        <taxon>Viridiplantae</taxon>
        <taxon>Streptophyta</taxon>
        <taxon>Embryophyta</taxon>
        <taxon>Tracheophyta</taxon>
        <taxon>Spermatophyta</taxon>
        <taxon>Magnoliopsida</taxon>
        <taxon>Ranunculales</taxon>
        <taxon>Menispermaceae</taxon>
        <taxon>Menispermoideae</taxon>
        <taxon>Cissampelideae</taxon>
        <taxon>Stephania</taxon>
    </lineage>
</organism>
<name>A0AAP0NSV8_9MAGN</name>
<sequence length="108" mass="11590">MGRFYRENCGAKTYPVPRPTLLCGANFRLTPRHGGGKNAENSLPTGARPRGGRGIPAPLATLDGVDSGDMRADNIKTSCEGRGGKATRSSPPLPPHGRRRRRRQSIPS</sequence>
<feature type="region of interest" description="Disordered" evidence="1">
    <location>
        <begin position="31"/>
        <end position="108"/>
    </location>
</feature>
<keyword evidence="3" id="KW-1185">Reference proteome</keyword>
<dbReference type="AlphaFoldDB" id="A0AAP0NSV8"/>